<dbReference type="InterPro" id="IPR036038">
    <property type="entry name" value="Aminotransferase-like"/>
</dbReference>
<dbReference type="Pfam" id="PF01063">
    <property type="entry name" value="Aminotran_4"/>
    <property type="match status" value="1"/>
</dbReference>
<dbReference type="InterPro" id="IPR043132">
    <property type="entry name" value="BCAT-like_C"/>
</dbReference>
<reference evidence="2" key="1">
    <citation type="journal article" date="2019" name="Int. J. Syst. Evol. Microbiol.">
        <title>The Global Catalogue of Microorganisms (GCM) 10K type strain sequencing project: providing services to taxonomists for standard genome sequencing and annotation.</title>
        <authorList>
            <consortium name="The Broad Institute Genomics Platform"/>
            <consortium name="The Broad Institute Genome Sequencing Center for Infectious Disease"/>
            <person name="Wu L."/>
            <person name="Ma J."/>
        </authorList>
    </citation>
    <scope>NUCLEOTIDE SEQUENCE [LARGE SCALE GENOMIC DNA]</scope>
    <source>
        <strain evidence="2">CECT 7956</strain>
    </source>
</reference>
<name>A0ABV7Z4B3_9BACT</name>
<keyword evidence="2" id="KW-1185">Reference proteome</keyword>
<sequence length="208" mass="24338">MSQFFESIKWQDGEFYLLDLHQKRVDRTMQKHFPNAEKIDLKSVLNVPNGIKTGLFKVKVIYDYELISVSFDAYKVKKHKQVKLVENDTISYAFKSTNRADLEKPMHGNVDFDDVIFVKNGLLSDASYSNIVFFDNQKWYTPMECLFEGVKRKSLLNSGKIEEKSIKVDDLKLFSKIAFVNAMRDFEYVYDFELNGNQLYLKESSCDI</sequence>
<gene>
    <name evidence="1" type="ORF">ACFOOI_20770</name>
</gene>
<dbReference type="Gene3D" id="3.20.10.10">
    <property type="entry name" value="D-amino Acid Aminotransferase, subunit A, domain 2"/>
    <property type="match status" value="1"/>
</dbReference>
<dbReference type="SUPFAM" id="SSF56752">
    <property type="entry name" value="D-aminoacid aminotransferase-like PLP-dependent enzymes"/>
    <property type="match status" value="1"/>
</dbReference>
<comment type="caution">
    <text evidence="1">The sequence shown here is derived from an EMBL/GenBank/DDBJ whole genome shotgun (WGS) entry which is preliminary data.</text>
</comment>
<proteinExistence type="predicted"/>
<keyword evidence="1" id="KW-0808">Transferase</keyword>
<dbReference type="RefSeq" id="WP_379840016.1">
    <property type="nucleotide sequence ID" value="NZ_JBHRYQ010000001.1"/>
</dbReference>
<dbReference type="GO" id="GO:0008483">
    <property type="term" value="F:transaminase activity"/>
    <property type="evidence" value="ECO:0007669"/>
    <property type="project" value="UniProtKB-KW"/>
</dbReference>
<protein>
    <submittedName>
        <fullName evidence="1">Aminotransferase class IV</fullName>
    </submittedName>
</protein>
<organism evidence="1 2">
    <name type="scientific">Lacihabitans lacunae</name>
    <dbReference type="NCBI Taxonomy" id="1028214"/>
    <lineage>
        <taxon>Bacteria</taxon>
        <taxon>Pseudomonadati</taxon>
        <taxon>Bacteroidota</taxon>
        <taxon>Cytophagia</taxon>
        <taxon>Cytophagales</taxon>
        <taxon>Leadbetterellaceae</taxon>
        <taxon>Lacihabitans</taxon>
    </lineage>
</organism>
<evidence type="ECO:0000313" key="1">
    <source>
        <dbReference type="EMBL" id="MFC3813111.1"/>
    </source>
</evidence>
<dbReference type="Proteomes" id="UP001595616">
    <property type="component" value="Unassembled WGS sequence"/>
</dbReference>
<accession>A0ABV7Z4B3</accession>
<keyword evidence="1" id="KW-0032">Aminotransferase</keyword>
<evidence type="ECO:0000313" key="2">
    <source>
        <dbReference type="Proteomes" id="UP001595616"/>
    </source>
</evidence>
<dbReference type="Gene3D" id="3.30.470.10">
    <property type="match status" value="1"/>
</dbReference>
<dbReference type="EMBL" id="JBHRYQ010000001">
    <property type="protein sequence ID" value="MFC3813111.1"/>
    <property type="molecule type" value="Genomic_DNA"/>
</dbReference>
<dbReference type="InterPro" id="IPR043131">
    <property type="entry name" value="BCAT-like_N"/>
</dbReference>
<dbReference type="InterPro" id="IPR001544">
    <property type="entry name" value="Aminotrans_IV"/>
</dbReference>